<protein>
    <recommendedName>
        <fullName evidence="7">Lipoprotein</fullName>
    </recommendedName>
</protein>
<gene>
    <name evidence="3" type="ORF">MFU01_29380</name>
    <name evidence="4" type="ORF">SAMN05443572_10172</name>
</gene>
<evidence type="ECO:0000313" key="6">
    <source>
        <dbReference type="Proteomes" id="UP000321514"/>
    </source>
</evidence>
<evidence type="ECO:0000313" key="3">
    <source>
        <dbReference type="EMBL" id="GEN07901.1"/>
    </source>
</evidence>
<dbReference type="Proteomes" id="UP000183760">
    <property type="component" value="Unassembled WGS sequence"/>
</dbReference>
<reference evidence="3 6" key="2">
    <citation type="submission" date="2019-07" db="EMBL/GenBank/DDBJ databases">
        <title>Whole genome shotgun sequence of Myxococcus fulvus NBRC 100333.</title>
        <authorList>
            <person name="Hosoyama A."/>
            <person name="Uohara A."/>
            <person name="Ohji S."/>
            <person name="Ichikawa N."/>
        </authorList>
    </citation>
    <scope>NUCLEOTIDE SEQUENCE [LARGE SCALE GENOMIC DNA]</scope>
    <source>
        <strain evidence="3 6">NBRC 100333</strain>
    </source>
</reference>
<keyword evidence="5" id="KW-1185">Reference proteome</keyword>
<reference evidence="4 5" key="1">
    <citation type="submission" date="2016-10" db="EMBL/GenBank/DDBJ databases">
        <authorList>
            <person name="Varghese N."/>
            <person name="Submissions S."/>
        </authorList>
    </citation>
    <scope>NUCLEOTIDE SEQUENCE [LARGE SCALE GENOMIC DNA]</scope>
    <source>
        <strain evidence="4 5">DSM 16525</strain>
    </source>
</reference>
<dbReference type="STRING" id="1334629.MFUL124B02_01255"/>
<keyword evidence="2" id="KW-0732">Signal</keyword>
<dbReference type="EMBL" id="FOIB01000001">
    <property type="protein sequence ID" value="SES75880.1"/>
    <property type="molecule type" value="Genomic_DNA"/>
</dbReference>
<proteinExistence type="predicted"/>
<feature type="signal peptide" evidence="2">
    <location>
        <begin position="1"/>
        <end position="23"/>
    </location>
</feature>
<sequence length="172" mass="18404">MAPWMKALLIASLCLGPVLGFLAGRATQAPASTDLEPILRELAAQRALLVSLQTAQQGPSARAPSGDNLDTAWLRSEIAQAVREALEDSTPPEAAPKTPPPEPSPQALAALQEGHRVIDNAVAARRWTDEDARALRSTLSTMTASQQDEVLRRLVTTLNTNTLEVRTHGAPF</sequence>
<evidence type="ECO:0000256" key="2">
    <source>
        <dbReference type="SAM" id="SignalP"/>
    </source>
</evidence>
<dbReference type="EMBL" id="BJXR01000026">
    <property type="protein sequence ID" value="GEN07901.1"/>
    <property type="molecule type" value="Genomic_DNA"/>
</dbReference>
<dbReference type="Proteomes" id="UP000321514">
    <property type="component" value="Unassembled WGS sequence"/>
</dbReference>
<comment type="caution">
    <text evidence="3">The sequence shown here is derived from an EMBL/GenBank/DDBJ whole genome shotgun (WGS) entry which is preliminary data.</text>
</comment>
<name>A0A511T177_MYXFU</name>
<evidence type="ECO:0000313" key="4">
    <source>
        <dbReference type="EMBL" id="SES75880.1"/>
    </source>
</evidence>
<dbReference type="RefSeq" id="WP_046710413.1">
    <property type="nucleotide sequence ID" value="NZ_BJXR01000026.1"/>
</dbReference>
<feature type="chain" id="PRO_5022994736" description="Lipoprotein" evidence="2">
    <location>
        <begin position="24"/>
        <end position="172"/>
    </location>
</feature>
<evidence type="ECO:0000313" key="5">
    <source>
        <dbReference type="Proteomes" id="UP000183760"/>
    </source>
</evidence>
<dbReference type="AlphaFoldDB" id="A0A511T177"/>
<accession>A0A511T177</accession>
<feature type="compositionally biased region" description="Pro residues" evidence="1">
    <location>
        <begin position="93"/>
        <end position="104"/>
    </location>
</feature>
<feature type="region of interest" description="Disordered" evidence="1">
    <location>
        <begin position="83"/>
        <end position="107"/>
    </location>
</feature>
<organism evidence="3 6">
    <name type="scientific">Myxococcus fulvus</name>
    <dbReference type="NCBI Taxonomy" id="33"/>
    <lineage>
        <taxon>Bacteria</taxon>
        <taxon>Pseudomonadati</taxon>
        <taxon>Myxococcota</taxon>
        <taxon>Myxococcia</taxon>
        <taxon>Myxococcales</taxon>
        <taxon>Cystobacterineae</taxon>
        <taxon>Myxococcaceae</taxon>
        <taxon>Myxococcus</taxon>
    </lineage>
</organism>
<evidence type="ECO:0008006" key="7">
    <source>
        <dbReference type="Google" id="ProtNLM"/>
    </source>
</evidence>
<evidence type="ECO:0000256" key="1">
    <source>
        <dbReference type="SAM" id="MobiDB-lite"/>
    </source>
</evidence>